<name>A0A484T3B6_9ZZZZ</name>
<sequence length="96" mass="10352">MGAAPGARIQLQLRQPGFNKIGILVGQCVQQRLGVARHSRSRRGRRGQRHEGGVAAACIGDTAQMLLPRTVPERHRYAATVRGSVASSPRTARMLA</sequence>
<dbReference type="EMBL" id="CAADIK010000020">
    <property type="protein sequence ID" value="VFR68843.1"/>
    <property type="molecule type" value="Genomic_DNA"/>
</dbReference>
<proteinExistence type="predicted"/>
<reference evidence="3" key="1">
    <citation type="submission" date="2019-03" db="EMBL/GenBank/DDBJ databases">
        <authorList>
            <person name="Danneels B."/>
        </authorList>
    </citation>
    <scope>NUCLEOTIDE SEQUENCE</scope>
</reference>
<protein>
    <submittedName>
        <fullName evidence="3">Uncharacterized protein</fullName>
    </submittedName>
</protein>
<dbReference type="AlphaFoldDB" id="A0A484T3B6"/>
<dbReference type="EMBL" id="CAADIG010000013">
    <property type="protein sequence ID" value="VFR42269.1"/>
    <property type="molecule type" value="Genomic_DNA"/>
</dbReference>
<evidence type="ECO:0000313" key="4">
    <source>
        <dbReference type="EMBL" id="VFS27583.1"/>
    </source>
</evidence>
<gene>
    <name evidence="1" type="ORF">ANT2_3568</name>
    <name evidence="2" type="ORF">BRI6_3701</name>
    <name evidence="3" type="ORF">BRI9_3760</name>
    <name evidence="4" type="ORF">RAN7_3692</name>
</gene>
<organism evidence="3">
    <name type="scientific">plant metagenome</name>
    <dbReference type="NCBI Taxonomy" id="1297885"/>
    <lineage>
        <taxon>unclassified sequences</taxon>
        <taxon>metagenomes</taxon>
        <taxon>organismal metagenomes</taxon>
    </lineage>
</organism>
<evidence type="ECO:0000313" key="1">
    <source>
        <dbReference type="EMBL" id="VFR42269.1"/>
    </source>
</evidence>
<evidence type="ECO:0000313" key="2">
    <source>
        <dbReference type="EMBL" id="VFR57039.1"/>
    </source>
</evidence>
<dbReference type="EMBL" id="CAADIZ010000042">
    <property type="protein sequence ID" value="VFS27583.1"/>
    <property type="molecule type" value="Genomic_DNA"/>
</dbReference>
<evidence type="ECO:0000313" key="3">
    <source>
        <dbReference type="EMBL" id="VFR68843.1"/>
    </source>
</evidence>
<accession>A0A484T3B6</accession>
<dbReference type="EMBL" id="CAADII010000071">
    <property type="protein sequence ID" value="VFR57039.1"/>
    <property type="molecule type" value="Genomic_DNA"/>
</dbReference>